<dbReference type="Proteomes" id="UP000325081">
    <property type="component" value="Unassembled WGS sequence"/>
</dbReference>
<sequence>MEGGFMESHKRGVVMGLRTGRSTQLVALFLLSSLFNRYILEIRGRELPRQHPLDERLPPPLGIKLCPTVKKLRQTNGAHQNPDCSKQSATAGREALVPIPERRDRGTNTIERIEGIQTLNRAQESHPSGH</sequence>
<evidence type="ECO:0000313" key="3">
    <source>
        <dbReference type="Proteomes" id="UP000325081"/>
    </source>
</evidence>
<evidence type="ECO:0000256" key="1">
    <source>
        <dbReference type="SAM" id="MobiDB-lite"/>
    </source>
</evidence>
<feature type="compositionally biased region" description="Polar residues" evidence="1">
    <location>
        <begin position="74"/>
        <end position="90"/>
    </location>
</feature>
<gene>
    <name evidence="2" type="ORF">STAS_30318</name>
</gene>
<name>A0A5A7R5Y7_STRAF</name>
<accession>A0A5A7R5Y7</accession>
<dbReference type="OrthoDB" id="1906253at2759"/>
<reference evidence="3" key="1">
    <citation type="journal article" date="2019" name="Curr. Biol.">
        <title>Genome Sequence of Striga asiatica Provides Insight into the Evolution of Plant Parasitism.</title>
        <authorList>
            <person name="Yoshida S."/>
            <person name="Kim S."/>
            <person name="Wafula E.K."/>
            <person name="Tanskanen J."/>
            <person name="Kim Y.M."/>
            <person name="Honaas L."/>
            <person name="Yang Z."/>
            <person name="Spallek T."/>
            <person name="Conn C.E."/>
            <person name="Ichihashi Y."/>
            <person name="Cheong K."/>
            <person name="Cui S."/>
            <person name="Der J.P."/>
            <person name="Gundlach H."/>
            <person name="Jiao Y."/>
            <person name="Hori C."/>
            <person name="Ishida J.K."/>
            <person name="Kasahara H."/>
            <person name="Kiba T."/>
            <person name="Kim M.S."/>
            <person name="Koo N."/>
            <person name="Laohavisit A."/>
            <person name="Lee Y.H."/>
            <person name="Lumba S."/>
            <person name="McCourt P."/>
            <person name="Mortimer J.C."/>
            <person name="Mutuku J.M."/>
            <person name="Nomura T."/>
            <person name="Sasaki-Sekimoto Y."/>
            <person name="Seto Y."/>
            <person name="Wang Y."/>
            <person name="Wakatake T."/>
            <person name="Sakakibara H."/>
            <person name="Demura T."/>
            <person name="Yamaguchi S."/>
            <person name="Yoneyama K."/>
            <person name="Manabe R.I."/>
            <person name="Nelson D.C."/>
            <person name="Schulman A.H."/>
            <person name="Timko M.P."/>
            <person name="dePamphilis C.W."/>
            <person name="Choi D."/>
            <person name="Shirasu K."/>
        </authorList>
    </citation>
    <scope>NUCLEOTIDE SEQUENCE [LARGE SCALE GENOMIC DNA]</scope>
    <source>
        <strain evidence="3">cv. UVA1</strain>
    </source>
</reference>
<protein>
    <submittedName>
        <fullName evidence="2">Phage-like element PBSX protein XkdJ</fullName>
    </submittedName>
</protein>
<proteinExistence type="predicted"/>
<feature type="region of interest" description="Disordered" evidence="1">
    <location>
        <begin position="74"/>
        <end position="107"/>
    </location>
</feature>
<organism evidence="2 3">
    <name type="scientific">Striga asiatica</name>
    <name type="common">Asiatic witchweed</name>
    <name type="synonym">Buchnera asiatica</name>
    <dbReference type="NCBI Taxonomy" id="4170"/>
    <lineage>
        <taxon>Eukaryota</taxon>
        <taxon>Viridiplantae</taxon>
        <taxon>Streptophyta</taxon>
        <taxon>Embryophyta</taxon>
        <taxon>Tracheophyta</taxon>
        <taxon>Spermatophyta</taxon>
        <taxon>Magnoliopsida</taxon>
        <taxon>eudicotyledons</taxon>
        <taxon>Gunneridae</taxon>
        <taxon>Pentapetalae</taxon>
        <taxon>asterids</taxon>
        <taxon>lamiids</taxon>
        <taxon>Lamiales</taxon>
        <taxon>Orobanchaceae</taxon>
        <taxon>Buchnereae</taxon>
        <taxon>Striga</taxon>
    </lineage>
</organism>
<dbReference type="EMBL" id="BKCP01010514">
    <property type="protein sequence ID" value="GER52838.1"/>
    <property type="molecule type" value="Genomic_DNA"/>
</dbReference>
<dbReference type="AlphaFoldDB" id="A0A5A7R5Y7"/>
<comment type="caution">
    <text evidence="2">The sequence shown here is derived from an EMBL/GenBank/DDBJ whole genome shotgun (WGS) entry which is preliminary data.</text>
</comment>
<keyword evidence="3" id="KW-1185">Reference proteome</keyword>
<evidence type="ECO:0000313" key="2">
    <source>
        <dbReference type="EMBL" id="GER52838.1"/>
    </source>
</evidence>